<protein>
    <submittedName>
        <fullName evidence="1">Uncharacterized protein</fullName>
    </submittedName>
</protein>
<sequence length="121" mass="13701">MNDTDNIIESLLLDIQLQLSVLCANQEQTKMDINSLGNEIMIKGSPKQNLSLFINMPSKLGIHCKSQSSLERPSKEAIESDKRAYLDALKDFKLLSEFELCYDYMSVSAIYNTVKSANIKY</sequence>
<proteinExistence type="predicted"/>
<reference evidence="2" key="1">
    <citation type="submission" date="2015-06" db="EMBL/GenBank/DDBJ databases">
        <title>Expansion of signal transduction pathways in fungi by whole-genome duplication.</title>
        <authorList>
            <consortium name="DOE Joint Genome Institute"/>
            <person name="Corrochano L.M."/>
            <person name="Kuo A."/>
            <person name="Marcet-Houben M."/>
            <person name="Polaino S."/>
            <person name="Salamov A."/>
            <person name="Villalobos J.M."/>
            <person name="Alvarez M.I."/>
            <person name="Avalos J."/>
            <person name="Benito E.P."/>
            <person name="Benoit I."/>
            <person name="Burger G."/>
            <person name="Camino L.P."/>
            <person name="Canovas D."/>
            <person name="Cerda-Olmedo E."/>
            <person name="Cheng J.-F."/>
            <person name="Dominguez A."/>
            <person name="Elias M."/>
            <person name="Eslava A.P."/>
            <person name="Glaser F."/>
            <person name="Grimwood J."/>
            <person name="Gutierrez G."/>
            <person name="Heitman J."/>
            <person name="Henrissat B."/>
            <person name="Iturriaga E.A."/>
            <person name="Lang B.F."/>
            <person name="Lavin J.L."/>
            <person name="Lee S."/>
            <person name="Li W."/>
            <person name="Lindquist E."/>
            <person name="Lopez-Garcia S."/>
            <person name="Luque E.M."/>
            <person name="Marcos A.T."/>
            <person name="Martin J."/>
            <person name="McCluskey K."/>
            <person name="Medina H.R."/>
            <person name="Miralles-Duran A."/>
            <person name="Miyazaki A."/>
            <person name="Munoz-Torres E."/>
            <person name="Oguiza J.A."/>
            <person name="Ohm R."/>
            <person name="Olmedo M."/>
            <person name="Orejas M."/>
            <person name="Ortiz-Castellanos L."/>
            <person name="Pisabarro A.G."/>
            <person name="Rodriguez-Romero J."/>
            <person name="Ruiz-Herrera J."/>
            <person name="Ruiz-Vazquez R."/>
            <person name="Sanz C."/>
            <person name="Schackwitz W."/>
            <person name="Schmutz J."/>
            <person name="Shahriari M."/>
            <person name="Shelest E."/>
            <person name="Silva-Franco F."/>
            <person name="Soanes D."/>
            <person name="Syed K."/>
            <person name="Tagua V.G."/>
            <person name="Talbot N.J."/>
            <person name="Thon M."/>
            <person name="De vries R.P."/>
            <person name="Wiebenga A."/>
            <person name="Yadav J.S."/>
            <person name="Braun E.L."/>
            <person name="Baker S."/>
            <person name="Garre V."/>
            <person name="Horwitz B."/>
            <person name="Torres-Martinez S."/>
            <person name="Idnurm A."/>
            <person name="Herrera-Estrella A."/>
            <person name="Gabaldon T."/>
            <person name="Grigoriev I.V."/>
        </authorList>
    </citation>
    <scope>NUCLEOTIDE SEQUENCE [LARGE SCALE GENOMIC DNA]</scope>
    <source>
        <strain evidence="2">NRRL 1555(-)</strain>
    </source>
</reference>
<dbReference type="InParanoid" id="A0A167NYF8"/>
<accession>A0A167NYF8</accession>
<dbReference type="GeneID" id="28996125"/>
<dbReference type="EMBL" id="KV440975">
    <property type="protein sequence ID" value="OAD76876.1"/>
    <property type="molecule type" value="Genomic_DNA"/>
</dbReference>
<evidence type="ECO:0000313" key="1">
    <source>
        <dbReference type="EMBL" id="OAD76876.1"/>
    </source>
</evidence>
<dbReference type="VEuPathDB" id="FungiDB:PHYBLDRAFT_165377"/>
<dbReference type="Proteomes" id="UP000077315">
    <property type="component" value="Unassembled WGS sequence"/>
</dbReference>
<dbReference type="AlphaFoldDB" id="A0A167NYF8"/>
<evidence type="ECO:0000313" key="2">
    <source>
        <dbReference type="Proteomes" id="UP000077315"/>
    </source>
</evidence>
<gene>
    <name evidence="1" type="ORF">PHYBLDRAFT_165377</name>
</gene>
<name>A0A167NYF8_PHYB8</name>
<organism evidence="1 2">
    <name type="scientific">Phycomyces blakesleeanus (strain ATCC 8743b / DSM 1359 / FGSC 10004 / NBRC 33097 / NRRL 1555)</name>
    <dbReference type="NCBI Taxonomy" id="763407"/>
    <lineage>
        <taxon>Eukaryota</taxon>
        <taxon>Fungi</taxon>
        <taxon>Fungi incertae sedis</taxon>
        <taxon>Mucoromycota</taxon>
        <taxon>Mucoromycotina</taxon>
        <taxon>Mucoromycetes</taxon>
        <taxon>Mucorales</taxon>
        <taxon>Phycomycetaceae</taxon>
        <taxon>Phycomyces</taxon>
    </lineage>
</organism>
<keyword evidence="2" id="KW-1185">Reference proteome</keyword>
<dbReference type="RefSeq" id="XP_018294916.1">
    <property type="nucleotide sequence ID" value="XM_018435219.1"/>
</dbReference>